<comment type="caution">
    <text evidence="1">The sequence shown here is derived from an EMBL/GenBank/DDBJ whole genome shotgun (WGS) entry which is preliminary data.</text>
</comment>
<protein>
    <submittedName>
        <fullName evidence="1">Uncharacterized protein</fullName>
    </submittedName>
</protein>
<accession>A0A921G264</accession>
<reference evidence="1" key="2">
    <citation type="submission" date="2021-09" db="EMBL/GenBank/DDBJ databases">
        <authorList>
            <person name="Gilroy R."/>
        </authorList>
    </citation>
    <scope>NUCLEOTIDE SEQUENCE</scope>
    <source>
        <strain evidence="1">CHK171-7178</strain>
    </source>
</reference>
<proteinExistence type="predicted"/>
<name>A0A921G264_SPOPS</name>
<organism evidence="1 2">
    <name type="scientific">Sporosarcina psychrophila</name>
    <name type="common">Bacillus psychrophilus</name>
    <dbReference type="NCBI Taxonomy" id="1476"/>
    <lineage>
        <taxon>Bacteria</taxon>
        <taxon>Bacillati</taxon>
        <taxon>Bacillota</taxon>
        <taxon>Bacilli</taxon>
        <taxon>Bacillales</taxon>
        <taxon>Caryophanaceae</taxon>
        <taxon>Sporosarcina</taxon>
    </lineage>
</organism>
<dbReference type="EMBL" id="DYWT01000261">
    <property type="protein sequence ID" value="HJF33501.1"/>
    <property type="molecule type" value="Genomic_DNA"/>
</dbReference>
<reference evidence="1" key="1">
    <citation type="journal article" date="2021" name="PeerJ">
        <title>Extensive microbial diversity within the chicken gut microbiome revealed by metagenomics and culture.</title>
        <authorList>
            <person name="Gilroy R."/>
            <person name="Ravi A."/>
            <person name="Getino M."/>
            <person name="Pursley I."/>
            <person name="Horton D.L."/>
            <person name="Alikhan N.F."/>
            <person name="Baker D."/>
            <person name="Gharbi K."/>
            <person name="Hall N."/>
            <person name="Watson M."/>
            <person name="Adriaenssens E.M."/>
            <person name="Foster-Nyarko E."/>
            <person name="Jarju S."/>
            <person name="Secka A."/>
            <person name="Antonio M."/>
            <person name="Oren A."/>
            <person name="Chaudhuri R.R."/>
            <person name="La Ragione R."/>
            <person name="Hildebrand F."/>
            <person name="Pallen M.J."/>
        </authorList>
    </citation>
    <scope>NUCLEOTIDE SEQUENCE</scope>
    <source>
        <strain evidence="1">CHK171-7178</strain>
    </source>
</reference>
<dbReference type="AlphaFoldDB" id="A0A921G264"/>
<dbReference type="Pfam" id="PF24741">
    <property type="entry name" value="AlkZ-rel"/>
    <property type="match status" value="1"/>
</dbReference>
<dbReference type="Proteomes" id="UP000698173">
    <property type="component" value="Unassembled WGS sequence"/>
</dbReference>
<sequence>MDIVISGIQEKKNADGERNGWSSTAFETYDSCRTRNKIDIITMAKEGAKKYLKAYFLIVYSNDETVKKLEKLF</sequence>
<evidence type="ECO:0000313" key="1">
    <source>
        <dbReference type="EMBL" id="HJF33501.1"/>
    </source>
</evidence>
<gene>
    <name evidence="1" type="ORF">K8V56_17195</name>
</gene>
<evidence type="ECO:0000313" key="2">
    <source>
        <dbReference type="Proteomes" id="UP000698173"/>
    </source>
</evidence>
<dbReference type="InterPro" id="IPR056298">
    <property type="entry name" value="AlkZ-rel"/>
</dbReference>